<evidence type="ECO:0000256" key="4">
    <source>
        <dbReference type="PROSITE-ProRule" id="PRU00335"/>
    </source>
</evidence>
<dbReference type="GO" id="GO:0003700">
    <property type="term" value="F:DNA-binding transcription factor activity"/>
    <property type="evidence" value="ECO:0007669"/>
    <property type="project" value="TreeGrafter"/>
</dbReference>
<dbReference type="OrthoDB" id="71867at2"/>
<comment type="caution">
    <text evidence="6">The sequence shown here is derived from an EMBL/GenBank/DDBJ whole genome shotgun (WGS) entry which is preliminary data.</text>
</comment>
<feature type="DNA-binding region" description="H-T-H motif" evidence="4">
    <location>
        <begin position="28"/>
        <end position="47"/>
    </location>
</feature>
<evidence type="ECO:0000259" key="5">
    <source>
        <dbReference type="PROSITE" id="PS50977"/>
    </source>
</evidence>
<keyword evidence="1" id="KW-0805">Transcription regulation</keyword>
<keyword evidence="3" id="KW-0804">Transcription</keyword>
<reference evidence="6 7" key="1">
    <citation type="submission" date="2018-01" db="EMBL/GenBank/DDBJ databases">
        <title>Cryobacterium sp. nov., from glaciers in China.</title>
        <authorList>
            <person name="Liu Q."/>
            <person name="Xin Y.-H."/>
        </authorList>
    </citation>
    <scope>NUCLEOTIDE SEQUENCE [LARGE SCALE GENOMIC DNA]</scope>
    <source>
        <strain evidence="6 7">TMB1-8</strain>
    </source>
</reference>
<dbReference type="Proteomes" id="UP000237104">
    <property type="component" value="Unassembled WGS sequence"/>
</dbReference>
<name>A0A2S3ZG50_9MICO</name>
<dbReference type="InterPro" id="IPR036271">
    <property type="entry name" value="Tet_transcr_reg_TetR-rel_C_sf"/>
</dbReference>
<proteinExistence type="predicted"/>
<dbReference type="InterPro" id="IPR009057">
    <property type="entry name" value="Homeodomain-like_sf"/>
</dbReference>
<dbReference type="SUPFAM" id="SSF46689">
    <property type="entry name" value="Homeodomain-like"/>
    <property type="match status" value="1"/>
</dbReference>
<evidence type="ECO:0000313" key="7">
    <source>
        <dbReference type="Proteomes" id="UP000237104"/>
    </source>
</evidence>
<dbReference type="InterPro" id="IPR001647">
    <property type="entry name" value="HTH_TetR"/>
</dbReference>
<evidence type="ECO:0000256" key="1">
    <source>
        <dbReference type="ARBA" id="ARBA00023015"/>
    </source>
</evidence>
<dbReference type="PANTHER" id="PTHR30055">
    <property type="entry name" value="HTH-TYPE TRANSCRIPTIONAL REGULATOR RUTR"/>
    <property type="match status" value="1"/>
</dbReference>
<dbReference type="RefSeq" id="WP_103430935.1">
    <property type="nucleotide sequence ID" value="NZ_PPXF01000037.1"/>
</dbReference>
<evidence type="ECO:0000313" key="6">
    <source>
        <dbReference type="EMBL" id="POH66360.1"/>
    </source>
</evidence>
<keyword evidence="2 4" id="KW-0238">DNA-binding</keyword>
<dbReference type="Gene3D" id="1.10.357.10">
    <property type="entry name" value="Tetracycline Repressor, domain 2"/>
    <property type="match status" value="1"/>
</dbReference>
<sequence length="199" mass="20706">MKRPGVTEAKLVQAAADLADEAGLSAVSVSALARRFDVRPASIYSHIAGLDDLLDLTAAFALQQLADALAEALPGKAGRSALFAFANAHRDYAIAHPGRWQAAQRRVSPEAAATSAGGLIARSARAIVSGYGLSPDDEVHGVRLLGSAINGFVALESGGGFDHSDPPAAASWTRVLDAIDTSLRNWPTADTQHPDRSTD</sequence>
<dbReference type="GO" id="GO:0000976">
    <property type="term" value="F:transcription cis-regulatory region binding"/>
    <property type="evidence" value="ECO:0007669"/>
    <property type="project" value="TreeGrafter"/>
</dbReference>
<dbReference type="SUPFAM" id="SSF48498">
    <property type="entry name" value="Tetracyclin repressor-like, C-terminal domain"/>
    <property type="match status" value="1"/>
</dbReference>
<dbReference type="PANTHER" id="PTHR30055:SF151">
    <property type="entry name" value="TRANSCRIPTIONAL REGULATORY PROTEIN"/>
    <property type="match status" value="1"/>
</dbReference>
<evidence type="ECO:0000256" key="3">
    <source>
        <dbReference type="ARBA" id="ARBA00023163"/>
    </source>
</evidence>
<dbReference type="EMBL" id="PPXF01000037">
    <property type="protein sequence ID" value="POH66360.1"/>
    <property type="molecule type" value="Genomic_DNA"/>
</dbReference>
<gene>
    <name evidence="6" type="ORF">C3B59_07970</name>
</gene>
<dbReference type="Gene3D" id="1.10.10.60">
    <property type="entry name" value="Homeodomain-like"/>
    <property type="match status" value="1"/>
</dbReference>
<organism evidence="6 7">
    <name type="scientific">Cryobacterium zongtaii</name>
    <dbReference type="NCBI Taxonomy" id="1259217"/>
    <lineage>
        <taxon>Bacteria</taxon>
        <taxon>Bacillati</taxon>
        <taxon>Actinomycetota</taxon>
        <taxon>Actinomycetes</taxon>
        <taxon>Micrococcales</taxon>
        <taxon>Microbacteriaceae</taxon>
        <taxon>Cryobacterium</taxon>
    </lineage>
</organism>
<dbReference type="InterPro" id="IPR025996">
    <property type="entry name" value="MT1864/Rv1816-like_C"/>
</dbReference>
<dbReference type="PROSITE" id="PS50977">
    <property type="entry name" value="HTH_TETR_2"/>
    <property type="match status" value="1"/>
</dbReference>
<protein>
    <submittedName>
        <fullName evidence="6">TetR family transcriptional regulator</fullName>
    </submittedName>
</protein>
<accession>A0A2S3ZG50</accession>
<evidence type="ECO:0000256" key="2">
    <source>
        <dbReference type="ARBA" id="ARBA00023125"/>
    </source>
</evidence>
<feature type="domain" description="HTH tetR-type" evidence="5">
    <location>
        <begin position="5"/>
        <end position="65"/>
    </location>
</feature>
<dbReference type="AlphaFoldDB" id="A0A2S3ZG50"/>
<dbReference type="InterPro" id="IPR050109">
    <property type="entry name" value="HTH-type_TetR-like_transc_reg"/>
</dbReference>
<dbReference type="Pfam" id="PF13305">
    <property type="entry name" value="TetR_C_33"/>
    <property type="match status" value="1"/>
</dbReference>
<dbReference type="Pfam" id="PF00440">
    <property type="entry name" value="TetR_N"/>
    <property type="match status" value="1"/>
</dbReference>